<evidence type="ECO:0000313" key="9">
    <source>
        <dbReference type="EMBL" id="CAJ2504502.1"/>
    </source>
</evidence>
<feature type="transmembrane region" description="Helical" evidence="7">
    <location>
        <begin position="102"/>
        <end position="121"/>
    </location>
</feature>
<dbReference type="GO" id="GO:0016020">
    <property type="term" value="C:membrane"/>
    <property type="evidence" value="ECO:0007669"/>
    <property type="project" value="UniProtKB-SubCell"/>
</dbReference>
<sequence>MSADTTPALPPPLGEISNFSNPPNSNAEAQAGIIICLIVTFSAVLIRAYSRIFRMKAVRIQDCIALLAFGLYIGFVYLLFWFMSFCGYYVHQWNISASDIPTVLHIVYLGMVMYELTIMGLKISILTEWIHLFVPRGTRSTFYWTCVAVLSVNVMYYSSSILATTFVCNPRGMLCSKSSVIFICSAAVNLASDIVILVLPINTVWHLQLPRRKKINISLVFALGILCCASAAVRLAKAIESFVSPDKTYTLSAVTLWVLTEATCAFLVFCVPAAPKAFKGSRLASVLFGSASTQGQSRGEIGPSTRSWPRSVYAQLPPASRAHQRNGVPLQKLHPVVRSVPGPSESSEQLRETG</sequence>
<proteinExistence type="inferred from homology"/>
<dbReference type="PANTHER" id="PTHR33048">
    <property type="entry name" value="PTH11-LIKE INTEGRAL MEMBRANE PROTEIN (AFU_ORTHOLOGUE AFUA_5G11245)"/>
    <property type="match status" value="1"/>
</dbReference>
<dbReference type="EMBL" id="CAUWAG010000006">
    <property type="protein sequence ID" value="CAJ2504502.1"/>
    <property type="molecule type" value="Genomic_DNA"/>
</dbReference>
<keyword evidence="3 7" id="KW-1133">Transmembrane helix</keyword>
<evidence type="ECO:0000256" key="6">
    <source>
        <dbReference type="SAM" id="MobiDB-lite"/>
    </source>
</evidence>
<keyword evidence="2 7" id="KW-0812">Transmembrane</keyword>
<feature type="domain" description="Rhodopsin" evidence="8">
    <location>
        <begin position="46"/>
        <end position="276"/>
    </location>
</feature>
<evidence type="ECO:0000256" key="7">
    <source>
        <dbReference type="SAM" id="Phobius"/>
    </source>
</evidence>
<feature type="transmembrane region" description="Helical" evidence="7">
    <location>
        <begin position="62"/>
        <end position="90"/>
    </location>
</feature>
<evidence type="ECO:0000259" key="8">
    <source>
        <dbReference type="Pfam" id="PF20684"/>
    </source>
</evidence>
<feature type="transmembrane region" description="Helical" evidence="7">
    <location>
        <begin position="217"/>
        <end position="236"/>
    </location>
</feature>
<comment type="subcellular location">
    <subcellularLocation>
        <location evidence="1">Membrane</location>
        <topology evidence="1">Multi-pass membrane protein</topology>
    </subcellularLocation>
</comment>
<dbReference type="Pfam" id="PF20684">
    <property type="entry name" value="Fung_rhodopsin"/>
    <property type="match status" value="1"/>
</dbReference>
<keyword evidence="4 7" id="KW-0472">Membrane</keyword>
<evidence type="ECO:0000256" key="3">
    <source>
        <dbReference type="ARBA" id="ARBA00022989"/>
    </source>
</evidence>
<gene>
    <name evidence="9" type="ORF">KHLLAP_LOCUS4970</name>
</gene>
<evidence type="ECO:0000256" key="2">
    <source>
        <dbReference type="ARBA" id="ARBA00022692"/>
    </source>
</evidence>
<keyword evidence="10" id="KW-1185">Reference proteome</keyword>
<organism evidence="9 10">
    <name type="scientific">Anthostomella pinea</name>
    <dbReference type="NCBI Taxonomy" id="933095"/>
    <lineage>
        <taxon>Eukaryota</taxon>
        <taxon>Fungi</taxon>
        <taxon>Dikarya</taxon>
        <taxon>Ascomycota</taxon>
        <taxon>Pezizomycotina</taxon>
        <taxon>Sordariomycetes</taxon>
        <taxon>Xylariomycetidae</taxon>
        <taxon>Xylariales</taxon>
        <taxon>Xylariaceae</taxon>
        <taxon>Anthostomella</taxon>
    </lineage>
</organism>
<evidence type="ECO:0000256" key="1">
    <source>
        <dbReference type="ARBA" id="ARBA00004141"/>
    </source>
</evidence>
<dbReference type="Proteomes" id="UP001295740">
    <property type="component" value="Unassembled WGS sequence"/>
</dbReference>
<feature type="transmembrane region" description="Helical" evidence="7">
    <location>
        <begin position="179"/>
        <end position="205"/>
    </location>
</feature>
<comment type="similarity">
    <text evidence="5">Belongs to the SAT4 family.</text>
</comment>
<reference evidence="9" key="1">
    <citation type="submission" date="2023-10" db="EMBL/GenBank/DDBJ databases">
        <authorList>
            <person name="Hackl T."/>
        </authorList>
    </citation>
    <scope>NUCLEOTIDE SEQUENCE</scope>
</reference>
<feature type="transmembrane region" description="Helical" evidence="7">
    <location>
        <begin position="29"/>
        <end position="50"/>
    </location>
</feature>
<dbReference type="InterPro" id="IPR052337">
    <property type="entry name" value="SAT4-like"/>
</dbReference>
<dbReference type="InterPro" id="IPR049326">
    <property type="entry name" value="Rhodopsin_dom_fungi"/>
</dbReference>
<dbReference type="PANTHER" id="PTHR33048:SF47">
    <property type="entry name" value="INTEGRAL MEMBRANE PROTEIN-RELATED"/>
    <property type="match status" value="1"/>
</dbReference>
<feature type="transmembrane region" description="Helical" evidence="7">
    <location>
        <begin position="256"/>
        <end position="274"/>
    </location>
</feature>
<evidence type="ECO:0000256" key="5">
    <source>
        <dbReference type="ARBA" id="ARBA00038359"/>
    </source>
</evidence>
<feature type="transmembrane region" description="Helical" evidence="7">
    <location>
        <begin position="142"/>
        <end position="167"/>
    </location>
</feature>
<dbReference type="AlphaFoldDB" id="A0AAI8YH77"/>
<evidence type="ECO:0000313" key="10">
    <source>
        <dbReference type="Proteomes" id="UP001295740"/>
    </source>
</evidence>
<feature type="region of interest" description="Disordered" evidence="6">
    <location>
        <begin position="319"/>
        <end position="354"/>
    </location>
</feature>
<name>A0AAI8YH77_9PEZI</name>
<accession>A0AAI8YH77</accession>
<evidence type="ECO:0000256" key="4">
    <source>
        <dbReference type="ARBA" id="ARBA00023136"/>
    </source>
</evidence>
<comment type="caution">
    <text evidence="9">The sequence shown here is derived from an EMBL/GenBank/DDBJ whole genome shotgun (WGS) entry which is preliminary data.</text>
</comment>
<protein>
    <submittedName>
        <fullName evidence="9">Uu.00g118960.m01.CDS01</fullName>
    </submittedName>
</protein>